<comment type="function">
    <text evidence="3">Lipolytic acyl hydrolase (LAH).</text>
</comment>
<evidence type="ECO:0000313" key="7">
    <source>
        <dbReference type="EMBL" id="WIA20334.1"/>
    </source>
</evidence>
<dbReference type="Gene3D" id="3.40.1090.10">
    <property type="entry name" value="Cytosolic phospholipase A2 catalytic domain"/>
    <property type="match status" value="2"/>
</dbReference>
<accession>A0ABY8UFS4</accession>
<dbReference type="Proteomes" id="UP001244341">
    <property type="component" value="Chromosome 11b"/>
</dbReference>
<feature type="compositionally biased region" description="Low complexity" evidence="5">
    <location>
        <begin position="429"/>
        <end position="442"/>
    </location>
</feature>
<dbReference type="PANTHER" id="PTHR46394">
    <property type="entry name" value="ANNEXIN"/>
    <property type="match status" value="1"/>
</dbReference>
<reference evidence="7 8" key="1">
    <citation type="submission" date="2023-05" db="EMBL/GenBank/DDBJ databases">
        <title>A 100% complete, gapless, phased diploid assembly of the Scenedesmus obliquus UTEX 3031 genome.</title>
        <authorList>
            <person name="Biondi T.C."/>
            <person name="Hanschen E.R."/>
            <person name="Kwon T."/>
            <person name="Eng W."/>
            <person name="Kruse C.P.S."/>
            <person name="Koehler S.I."/>
            <person name="Kunde Y."/>
            <person name="Gleasner C.D."/>
            <person name="You Mak K.T."/>
            <person name="Polle J."/>
            <person name="Hovde B.T."/>
            <person name="Starkenburg S.R."/>
        </authorList>
    </citation>
    <scope>NUCLEOTIDE SEQUENCE [LARGE SCALE GENOMIC DNA]</scope>
    <source>
        <strain evidence="7 8">DOE0152z</strain>
    </source>
</reference>
<feature type="compositionally biased region" description="Low complexity" evidence="5">
    <location>
        <begin position="669"/>
        <end position="697"/>
    </location>
</feature>
<evidence type="ECO:0000313" key="8">
    <source>
        <dbReference type="Proteomes" id="UP001244341"/>
    </source>
</evidence>
<feature type="compositionally biased region" description="Low complexity" evidence="5">
    <location>
        <begin position="559"/>
        <end position="575"/>
    </location>
</feature>
<feature type="region of interest" description="Disordered" evidence="5">
    <location>
        <begin position="484"/>
        <end position="523"/>
    </location>
</feature>
<comment type="caution">
    <text evidence="2">Lacks conserved residue(s) required for the propagation of feature annotation.</text>
</comment>
<dbReference type="EC" id="3.1.1.-" evidence="3"/>
<feature type="coiled-coil region" evidence="4">
    <location>
        <begin position="712"/>
        <end position="740"/>
    </location>
</feature>
<name>A0ABY8UFS4_TETOB</name>
<dbReference type="PROSITE" id="PS51635">
    <property type="entry name" value="PNPLA"/>
    <property type="match status" value="1"/>
</dbReference>
<dbReference type="InterPro" id="IPR052580">
    <property type="entry name" value="Lipid_Hydrolase"/>
</dbReference>
<protein>
    <recommendedName>
        <fullName evidence="3">Patatin</fullName>
        <ecNumber evidence="3">3.1.1.-</ecNumber>
    </recommendedName>
</protein>
<gene>
    <name evidence="7" type="ORF">OEZ85_006165</name>
</gene>
<evidence type="ECO:0000256" key="3">
    <source>
        <dbReference type="RuleBase" id="RU361262"/>
    </source>
</evidence>
<feature type="compositionally biased region" description="Low complexity" evidence="5">
    <location>
        <begin position="355"/>
        <end position="374"/>
    </location>
</feature>
<feature type="region of interest" description="Disordered" evidence="5">
    <location>
        <begin position="28"/>
        <end position="48"/>
    </location>
</feature>
<comment type="similarity">
    <text evidence="3">Belongs to the patatin family.</text>
</comment>
<feature type="short sequence motif" description="GXSXG" evidence="2">
    <location>
        <begin position="96"/>
        <end position="100"/>
    </location>
</feature>
<dbReference type="InterPro" id="IPR016035">
    <property type="entry name" value="Acyl_Trfase/lysoPLipase"/>
</dbReference>
<keyword evidence="1 2" id="KW-0443">Lipid metabolism</keyword>
<evidence type="ECO:0000259" key="6">
    <source>
        <dbReference type="PROSITE" id="PS51635"/>
    </source>
</evidence>
<dbReference type="SUPFAM" id="SSF52151">
    <property type="entry name" value="FabD/lysophospholipase-like"/>
    <property type="match status" value="1"/>
</dbReference>
<keyword evidence="2 3" id="KW-0378">Hydrolase</keyword>
<feature type="compositionally biased region" description="Low complexity" evidence="5">
    <location>
        <begin position="38"/>
        <end position="48"/>
    </location>
</feature>
<dbReference type="PANTHER" id="PTHR46394:SF1">
    <property type="entry name" value="PNPLA DOMAIN-CONTAINING PROTEIN"/>
    <property type="match status" value="1"/>
</dbReference>
<evidence type="ECO:0000256" key="5">
    <source>
        <dbReference type="SAM" id="MobiDB-lite"/>
    </source>
</evidence>
<feature type="region of interest" description="Disordered" evidence="5">
    <location>
        <begin position="428"/>
        <end position="451"/>
    </location>
</feature>
<evidence type="ECO:0000256" key="1">
    <source>
        <dbReference type="ARBA" id="ARBA00023098"/>
    </source>
</evidence>
<feature type="domain" description="PNPLA" evidence="6">
    <location>
        <begin position="63"/>
        <end position="241"/>
    </location>
</feature>
<proteinExistence type="inferred from homology"/>
<feature type="active site" description="Nucleophile" evidence="2">
    <location>
        <position position="98"/>
    </location>
</feature>
<comment type="domain">
    <text evidence="3">The nitrogen atoms of the two glycine residues in the GGXR motif define the oxyanion hole, and stabilize the oxyanion that forms during the nucleophilic attack by the catalytic serine during substrate cleavage.</text>
</comment>
<feature type="region of interest" description="Disordered" evidence="5">
    <location>
        <begin position="552"/>
        <end position="582"/>
    </location>
</feature>
<dbReference type="EMBL" id="CP126218">
    <property type="protein sequence ID" value="WIA20334.1"/>
    <property type="molecule type" value="Genomic_DNA"/>
</dbReference>
<sequence>MPVHVSSAATAAGLDQDASCKTSGSAKLHLSFGHQPQPRRAPSGSGSSSAAAAAAAFPKYEYLVFGGGGARCFGYAGALHALRQLGLLGRLRGVSGSSGGAVYALLAALRFSVPEVQAAMGTLPETETLSWLRLNSRLGLSDGEATFRQIEAAISAKLGVPHPSLADVAAAAGCPITLTATSLARRAPVYLSSATHPDMPVRDALRASCAIPFFFTPLRGPEGDLLVDGCISDCAPLAGLKAGGAAWEPQRTLVLAVADAGGLDSPDFQGLLGALLSTCMQAGLHHTAAAGIDLLNLWPAVAGVNPLQFRMGAEQARDVIASSQALAEEFAVNKMKQFEAAAAIASAAAISRPWQQQQQQQQLSSNSSGRSSSRAEAGQRDLGAHATSVLAGMGSGSSGAAIAAHVLDSHHDMLLASGLHQLYPHPSEQQQLAQAGQAAAGGDDASDHGVDVPVLPHRIITMEGSHQALRGMALRGLDSCEDGDGTAAAAAADDGTGADVSGSPGHSSSSSGSSSARRGGRGGISSLASLEVSEEDWDEADLQGFRGVEVEGEDDDEAPAAAWRQRQQQQQQQQQATSRLPRTDMGSSLLAAVGFGGQGALAAGAAGGAAAAAAGRMFDSVQDRWLARLAVERLLRAAGLPEAVVAAAAAAAAVAGQAANGDGVGAGSDGAAAATAPGHAPEQPGGSSSRGGRSSVLGSHLSDADWQLVQAILEHQELLLQQQEQQQQQQQQQQDAATKEAAAAAASAASCDSDESDGEGGSCGVEPLGLVVRECGGISQLCMATGSLADEGEGGEGAPVAAALASADGRDWGWPLSLSTWDESTLHG</sequence>
<keyword evidence="2 3" id="KW-0442">Lipid degradation</keyword>
<feature type="region of interest" description="Disordered" evidence="5">
    <location>
        <begin position="659"/>
        <end position="697"/>
    </location>
</feature>
<evidence type="ECO:0000256" key="4">
    <source>
        <dbReference type="SAM" id="Coils"/>
    </source>
</evidence>
<dbReference type="Pfam" id="PF01734">
    <property type="entry name" value="Patatin"/>
    <property type="match status" value="1"/>
</dbReference>
<keyword evidence="4" id="KW-0175">Coiled coil</keyword>
<feature type="compositionally biased region" description="Low complexity" evidence="5">
    <location>
        <begin position="485"/>
        <end position="517"/>
    </location>
</feature>
<feature type="region of interest" description="Disordered" evidence="5">
    <location>
        <begin position="355"/>
        <end position="379"/>
    </location>
</feature>
<feature type="active site" description="Proton acceptor" evidence="2">
    <location>
        <position position="228"/>
    </location>
</feature>
<dbReference type="InterPro" id="IPR002641">
    <property type="entry name" value="PNPLA_dom"/>
</dbReference>
<organism evidence="7 8">
    <name type="scientific">Tetradesmus obliquus</name>
    <name type="common">Green alga</name>
    <name type="synonym">Acutodesmus obliquus</name>
    <dbReference type="NCBI Taxonomy" id="3088"/>
    <lineage>
        <taxon>Eukaryota</taxon>
        <taxon>Viridiplantae</taxon>
        <taxon>Chlorophyta</taxon>
        <taxon>core chlorophytes</taxon>
        <taxon>Chlorophyceae</taxon>
        <taxon>CS clade</taxon>
        <taxon>Sphaeropleales</taxon>
        <taxon>Scenedesmaceae</taxon>
        <taxon>Tetradesmus</taxon>
    </lineage>
</organism>
<keyword evidence="8" id="KW-1185">Reference proteome</keyword>
<evidence type="ECO:0000256" key="2">
    <source>
        <dbReference type="PROSITE-ProRule" id="PRU01161"/>
    </source>
</evidence>